<accession>A0ACB9P5T2</accession>
<dbReference type="EMBL" id="CM039430">
    <property type="protein sequence ID" value="KAI4343731.1"/>
    <property type="molecule type" value="Genomic_DNA"/>
</dbReference>
<keyword evidence="2" id="KW-1185">Reference proteome</keyword>
<protein>
    <submittedName>
        <fullName evidence="1">Uncharacterized protein</fullName>
    </submittedName>
</protein>
<name>A0ACB9P5T2_BAUVA</name>
<gene>
    <name evidence="1" type="ORF">L6164_011045</name>
</gene>
<comment type="caution">
    <text evidence="1">The sequence shown here is derived from an EMBL/GenBank/DDBJ whole genome shotgun (WGS) entry which is preliminary data.</text>
</comment>
<dbReference type="Proteomes" id="UP000828941">
    <property type="component" value="Chromosome 5"/>
</dbReference>
<sequence length="329" mass="37832">MEKMALVAHHPQGSYMTISSRHLTWSKSLKLKQCFTKHHMVGRTHWHFLLKRNVCLRSNLKPLRISAFKGSAQNDESGSRTNGLKVSKNSVRLDESGEAISETPKVHNVPLSYASEANESLATSPAIYKLFKKWLTMLRTQPSNDVEEEIFGELPPGVISKTPQGDENKEKFGILKVVWSHFLSLDATIKIPLLIFVPFYLAVNAIYGADVSKELTPLWILGPIIVAVHIKLVQTVIALYAFSFKQTVKIVTNLPNYYTYVAHGKLKEYLRVRFLQPVLNLKNLGYKELTRKLLKELKEWIVELYLDFMELIWPYYCRTIRFLKRANLI</sequence>
<reference evidence="1 2" key="1">
    <citation type="journal article" date="2022" name="DNA Res.">
        <title>Chromosomal-level genome assembly of the orchid tree Bauhinia variegata (Leguminosae; Cercidoideae) supports the allotetraploid origin hypothesis of Bauhinia.</title>
        <authorList>
            <person name="Zhong Y."/>
            <person name="Chen Y."/>
            <person name="Zheng D."/>
            <person name="Pang J."/>
            <person name="Liu Y."/>
            <person name="Luo S."/>
            <person name="Meng S."/>
            <person name="Qian L."/>
            <person name="Wei D."/>
            <person name="Dai S."/>
            <person name="Zhou R."/>
        </authorList>
    </citation>
    <scope>NUCLEOTIDE SEQUENCE [LARGE SCALE GENOMIC DNA]</scope>
    <source>
        <strain evidence="1">BV-YZ2020</strain>
    </source>
</reference>
<proteinExistence type="predicted"/>
<evidence type="ECO:0000313" key="1">
    <source>
        <dbReference type="EMBL" id="KAI4343731.1"/>
    </source>
</evidence>
<evidence type="ECO:0000313" key="2">
    <source>
        <dbReference type="Proteomes" id="UP000828941"/>
    </source>
</evidence>
<organism evidence="1 2">
    <name type="scientific">Bauhinia variegata</name>
    <name type="common">Purple orchid tree</name>
    <name type="synonym">Phanera variegata</name>
    <dbReference type="NCBI Taxonomy" id="167791"/>
    <lineage>
        <taxon>Eukaryota</taxon>
        <taxon>Viridiplantae</taxon>
        <taxon>Streptophyta</taxon>
        <taxon>Embryophyta</taxon>
        <taxon>Tracheophyta</taxon>
        <taxon>Spermatophyta</taxon>
        <taxon>Magnoliopsida</taxon>
        <taxon>eudicotyledons</taxon>
        <taxon>Gunneridae</taxon>
        <taxon>Pentapetalae</taxon>
        <taxon>rosids</taxon>
        <taxon>fabids</taxon>
        <taxon>Fabales</taxon>
        <taxon>Fabaceae</taxon>
        <taxon>Cercidoideae</taxon>
        <taxon>Cercideae</taxon>
        <taxon>Bauhiniinae</taxon>
        <taxon>Bauhinia</taxon>
    </lineage>
</organism>